<dbReference type="AlphaFoldDB" id="A0A194RHT3"/>
<feature type="transmembrane region" description="Helical" evidence="1">
    <location>
        <begin position="104"/>
        <end position="126"/>
    </location>
</feature>
<sequence>MTSVESSTIVLHEERKRFVSNRSEYNVDLWREFKKRWMVFGVLGAVALAVISPRLGAPGGNYPACKLRMEVVRCCALWSLYYITGRSTGLRGENGVHKIRVRLYVLSVLHAQVIAPILAAVSALALRDASLDRRLLEGALVARSRGPCGWLSLALCCDSSPTTPVLAALNYAVSLLAAPLAILFFCGRTALPPLGGIVWTVVTTATPFLIGCWRSQRLSPRTPRTITRLLALLLLYIDCSALLREAEGSLYITDVLATLFLEMSSVSLAAAGSSLYAHYGWLRRTESRALALAAVPKAVGLGWEMQVSCMSSGLAHLPTVFLAPTQALLMAALYGNDKEYQFDDELTFENLPLLRE</sequence>
<keyword evidence="1" id="KW-0812">Transmembrane</keyword>
<accession>A0A194RHT3</accession>
<reference evidence="2 3" key="1">
    <citation type="journal article" date="2015" name="Nat. Commun.">
        <title>Outbred genome sequencing and CRISPR/Cas9 gene editing in butterflies.</title>
        <authorList>
            <person name="Li X."/>
            <person name="Fan D."/>
            <person name="Zhang W."/>
            <person name="Liu G."/>
            <person name="Zhang L."/>
            <person name="Zhao L."/>
            <person name="Fang X."/>
            <person name="Chen L."/>
            <person name="Dong Y."/>
            <person name="Chen Y."/>
            <person name="Ding Y."/>
            <person name="Zhao R."/>
            <person name="Feng M."/>
            <person name="Zhu Y."/>
            <person name="Feng Y."/>
            <person name="Jiang X."/>
            <person name="Zhu D."/>
            <person name="Xiang H."/>
            <person name="Feng X."/>
            <person name="Li S."/>
            <person name="Wang J."/>
            <person name="Zhang G."/>
            <person name="Kronforst M.R."/>
            <person name="Wang W."/>
        </authorList>
    </citation>
    <scope>NUCLEOTIDE SEQUENCE [LARGE SCALE GENOMIC DNA]</scope>
    <source>
        <strain evidence="2">Ya'a_city_454_Pm</strain>
        <tissue evidence="2">Whole body</tissue>
    </source>
</reference>
<name>A0A194RHT3_PAPMA</name>
<feature type="transmembrane region" description="Helical" evidence="1">
    <location>
        <begin position="168"/>
        <end position="190"/>
    </location>
</feature>
<dbReference type="Proteomes" id="UP000053240">
    <property type="component" value="Unassembled WGS sequence"/>
</dbReference>
<dbReference type="EMBL" id="KQ460152">
    <property type="protein sequence ID" value="KPJ17388.1"/>
    <property type="molecule type" value="Genomic_DNA"/>
</dbReference>
<keyword evidence="1" id="KW-0472">Membrane</keyword>
<dbReference type="InterPro" id="IPR038770">
    <property type="entry name" value="Na+/solute_symporter_sf"/>
</dbReference>
<organism evidence="2 3">
    <name type="scientific">Papilio machaon</name>
    <name type="common">Old World swallowtail butterfly</name>
    <dbReference type="NCBI Taxonomy" id="76193"/>
    <lineage>
        <taxon>Eukaryota</taxon>
        <taxon>Metazoa</taxon>
        <taxon>Ecdysozoa</taxon>
        <taxon>Arthropoda</taxon>
        <taxon>Hexapoda</taxon>
        <taxon>Insecta</taxon>
        <taxon>Pterygota</taxon>
        <taxon>Neoptera</taxon>
        <taxon>Endopterygota</taxon>
        <taxon>Lepidoptera</taxon>
        <taxon>Glossata</taxon>
        <taxon>Ditrysia</taxon>
        <taxon>Papilionoidea</taxon>
        <taxon>Papilionidae</taxon>
        <taxon>Papilioninae</taxon>
        <taxon>Papilio</taxon>
    </lineage>
</organism>
<proteinExistence type="predicted"/>
<evidence type="ECO:0000256" key="1">
    <source>
        <dbReference type="SAM" id="Phobius"/>
    </source>
</evidence>
<evidence type="ECO:0000313" key="3">
    <source>
        <dbReference type="Proteomes" id="UP000053240"/>
    </source>
</evidence>
<evidence type="ECO:0000313" key="2">
    <source>
        <dbReference type="EMBL" id="KPJ17388.1"/>
    </source>
</evidence>
<dbReference type="Gene3D" id="1.20.1530.20">
    <property type="match status" value="1"/>
</dbReference>
<gene>
    <name evidence="2" type="ORF">RR48_08574</name>
</gene>
<keyword evidence="1" id="KW-1133">Transmembrane helix</keyword>
<feature type="transmembrane region" description="Helical" evidence="1">
    <location>
        <begin position="37"/>
        <end position="55"/>
    </location>
</feature>
<keyword evidence="3" id="KW-1185">Reference proteome</keyword>
<feature type="transmembrane region" description="Helical" evidence="1">
    <location>
        <begin position="196"/>
        <end position="213"/>
    </location>
</feature>
<dbReference type="InParanoid" id="A0A194RHT3"/>
<protein>
    <submittedName>
        <fullName evidence="2">Uncharacterized protein</fullName>
    </submittedName>
</protein>